<dbReference type="EMBL" id="ABOX02000050">
    <property type="protein sequence ID" value="EEF58112.1"/>
    <property type="molecule type" value="Genomic_DNA"/>
</dbReference>
<comment type="caution">
    <text evidence="1">The sequence shown here is derived from an EMBL/GenBank/DDBJ whole genome shotgun (WGS) entry which is preliminary data.</text>
</comment>
<proteinExistence type="predicted"/>
<accession>B9XQ15</accession>
<evidence type="ECO:0000313" key="2">
    <source>
        <dbReference type="Proteomes" id="UP000003688"/>
    </source>
</evidence>
<evidence type="ECO:0000313" key="1">
    <source>
        <dbReference type="EMBL" id="EEF58112.1"/>
    </source>
</evidence>
<sequence>MRPEPGVLLTHRLEEGTQAVRVVQFDARNSAWFSEVTNIVIAAGVANEATMELKHGVTVRGQLDALVPRPVVNGRVIAHVGPIGYKAENSPPQWHAWTEVREDGSFEIGSLPSGDLEMVALCDGFVSTNGPGKFQMRYPQKHVLGTNDLTITIGMEPTVRLKVLVTDDQGKPLKDAQVSAWPSVRYGEWAAVVLAADCYNSAEWFSLKPLKKSEDWFKTPADFVGVSDSAGVAVLPNLPVTVKEFTVDHPQFTVPVTSHHGEVSAGE</sequence>
<dbReference type="AlphaFoldDB" id="B9XQ15"/>
<name>B9XQ15_PEDPL</name>
<protein>
    <submittedName>
        <fullName evidence="1">Uncharacterized protein</fullName>
    </submittedName>
</protein>
<organism evidence="1 2">
    <name type="scientific">Pedosphaera parvula (strain Ellin514)</name>
    <dbReference type="NCBI Taxonomy" id="320771"/>
    <lineage>
        <taxon>Bacteria</taxon>
        <taxon>Pseudomonadati</taxon>
        <taxon>Verrucomicrobiota</taxon>
        <taxon>Pedosphaerae</taxon>
        <taxon>Pedosphaerales</taxon>
        <taxon>Pedosphaeraceae</taxon>
        <taxon>Pedosphaera</taxon>
    </lineage>
</organism>
<keyword evidence="2" id="KW-1185">Reference proteome</keyword>
<gene>
    <name evidence="1" type="ORF">Cflav_PD1351</name>
</gene>
<dbReference type="Proteomes" id="UP000003688">
    <property type="component" value="Unassembled WGS sequence"/>
</dbReference>
<dbReference type="STRING" id="320771.Cflav_PD1351"/>
<reference evidence="1 2" key="1">
    <citation type="journal article" date="2011" name="J. Bacteriol.">
        <title>Genome sequence of 'Pedosphaera parvula' Ellin514, an aerobic Verrucomicrobial isolate from pasture soil.</title>
        <authorList>
            <person name="Kant R."/>
            <person name="van Passel M.W."/>
            <person name="Sangwan P."/>
            <person name="Palva A."/>
            <person name="Lucas S."/>
            <person name="Copeland A."/>
            <person name="Lapidus A."/>
            <person name="Glavina Del Rio T."/>
            <person name="Dalin E."/>
            <person name="Tice H."/>
            <person name="Bruce D."/>
            <person name="Goodwin L."/>
            <person name="Pitluck S."/>
            <person name="Chertkov O."/>
            <person name="Larimer F.W."/>
            <person name="Land M.L."/>
            <person name="Hauser L."/>
            <person name="Brettin T.S."/>
            <person name="Detter J.C."/>
            <person name="Han S."/>
            <person name="de Vos W.M."/>
            <person name="Janssen P.H."/>
            <person name="Smidt H."/>
        </authorList>
    </citation>
    <scope>NUCLEOTIDE SEQUENCE [LARGE SCALE GENOMIC DNA]</scope>
    <source>
        <strain evidence="1 2">Ellin514</strain>
    </source>
</reference>